<keyword evidence="3" id="KW-1185">Reference proteome</keyword>
<protein>
    <submittedName>
        <fullName evidence="2">Uncharacterized protein</fullName>
    </submittedName>
</protein>
<organism evidence="2 3">
    <name type="scientific">Polyplax serrata</name>
    <name type="common">Common mouse louse</name>
    <dbReference type="NCBI Taxonomy" id="468196"/>
    <lineage>
        <taxon>Eukaryota</taxon>
        <taxon>Metazoa</taxon>
        <taxon>Ecdysozoa</taxon>
        <taxon>Arthropoda</taxon>
        <taxon>Hexapoda</taxon>
        <taxon>Insecta</taxon>
        <taxon>Pterygota</taxon>
        <taxon>Neoptera</taxon>
        <taxon>Paraneoptera</taxon>
        <taxon>Psocodea</taxon>
        <taxon>Troctomorpha</taxon>
        <taxon>Phthiraptera</taxon>
        <taxon>Anoplura</taxon>
        <taxon>Polyplacidae</taxon>
        <taxon>Polyplax</taxon>
    </lineage>
</organism>
<evidence type="ECO:0000256" key="1">
    <source>
        <dbReference type="SAM" id="MobiDB-lite"/>
    </source>
</evidence>
<reference evidence="2 3" key="1">
    <citation type="submission" date="2023-09" db="EMBL/GenBank/DDBJ databases">
        <title>Genomes of two closely related lineages of the louse Polyplax serrata with different host specificities.</title>
        <authorList>
            <person name="Martinu J."/>
            <person name="Tarabai H."/>
            <person name="Stefka J."/>
            <person name="Hypsa V."/>
        </authorList>
    </citation>
    <scope>NUCLEOTIDE SEQUENCE [LARGE SCALE GENOMIC DNA]</scope>
    <source>
        <strain evidence="2">98ZLc_SE</strain>
    </source>
</reference>
<sequence>MREMSDEKTHSKQMNKTKWTSISRKERGSLEETAVQWKYVEYSRQIRKGKHLVKGALRAHLFDLIKSQNGWKVRLAKNFPVNISSFAQFRERSWRGRVGICQTSERETTNLVFNVRGRKKRRFEKVRRNGDEVRCWDFGPEQKEKDFGFGG</sequence>
<accession>A0ABR1BE69</accession>
<name>A0ABR1BE69_POLSC</name>
<feature type="region of interest" description="Disordered" evidence="1">
    <location>
        <begin position="1"/>
        <end position="22"/>
    </location>
</feature>
<evidence type="ECO:0000313" key="3">
    <source>
        <dbReference type="Proteomes" id="UP001359485"/>
    </source>
</evidence>
<feature type="compositionally biased region" description="Basic and acidic residues" evidence="1">
    <location>
        <begin position="1"/>
        <end position="10"/>
    </location>
</feature>
<proteinExistence type="predicted"/>
<dbReference type="Proteomes" id="UP001359485">
    <property type="component" value="Unassembled WGS sequence"/>
</dbReference>
<gene>
    <name evidence="2" type="ORF">RUM44_013448</name>
</gene>
<dbReference type="EMBL" id="JAWJWF010000001">
    <property type="protein sequence ID" value="KAK6641733.1"/>
    <property type="molecule type" value="Genomic_DNA"/>
</dbReference>
<feature type="compositionally biased region" description="Polar residues" evidence="1">
    <location>
        <begin position="12"/>
        <end position="22"/>
    </location>
</feature>
<comment type="caution">
    <text evidence="2">The sequence shown here is derived from an EMBL/GenBank/DDBJ whole genome shotgun (WGS) entry which is preliminary data.</text>
</comment>
<evidence type="ECO:0000313" key="2">
    <source>
        <dbReference type="EMBL" id="KAK6641733.1"/>
    </source>
</evidence>